<dbReference type="STRING" id="381665.SAMN05216554_2886"/>
<protein>
    <submittedName>
        <fullName evidence="1">Abortive infection bacteriophage resistance protein</fullName>
    </submittedName>
</protein>
<evidence type="ECO:0000313" key="1">
    <source>
        <dbReference type="EMBL" id="SDZ26234.1"/>
    </source>
</evidence>
<evidence type="ECO:0000313" key="2">
    <source>
        <dbReference type="Proteomes" id="UP000198891"/>
    </source>
</evidence>
<proteinExistence type="predicted"/>
<organism evidence="1 2">
    <name type="scientific">Herbiconiux ginsengi</name>
    <dbReference type="NCBI Taxonomy" id="381665"/>
    <lineage>
        <taxon>Bacteria</taxon>
        <taxon>Bacillati</taxon>
        <taxon>Actinomycetota</taxon>
        <taxon>Actinomycetes</taxon>
        <taxon>Micrococcales</taxon>
        <taxon>Microbacteriaceae</taxon>
        <taxon>Herbiconiux</taxon>
    </lineage>
</organism>
<gene>
    <name evidence="1" type="ORF">SAMN05216554_2886</name>
</gene>
<dbReference type="EMBL" id="FNPZ01000003">
    <property type="protein sequence ID" value="SDZ26234.1"/>
    <property type="molecule type" value="Genomic_DNA"/>
</dbReference>
<dbReference type="Pfam" id="PF07751">
    <property type="entry name" value="Abi_2"/>
    <property type="match status" value="1"/>
</dbReference>
<dbReference type="Proteomes" id="UP000198891">
    <property type="component" value="Unassembled WGS sequence"/>
</dbReference>
<name>A0A1H3RKG3_9MICO</name>
<sequence length="300" mass="33636">MTAVKQYRDYDDLIDLLIHRGMDVGDRLQATQELQRVSYYRLSGYWYPFRKLENAARQDDFYPGTTLTAVLDLYRFDQGLRSMTFAALGSIELAVRASLGHALGALDECAHLRRDRLGPIAQGDAYDEWAAKLEKSQNESREDFVDHHARKYGGTLPVWVAVELLDWGSLTRLYNFAPRATQDQIAGEFGLSAPQLGSWLKSLNVVRNVCAHHGRFFNRVFAIAPKLPSPGRFPGLDECGPFTRAFGHLSMIQFLLEQRGIGRLAVLPAVLKGFPTMPTVNITHLGAPPNWSELALWGSS</sequence>
<dbReference type="AlphaFoldDB" id="A0A1H3RKG3"/>
<dbReference type="InterPro" id="IPR011664">
    <property type="entry name" value="Abi_system_AbiD/AbiF-like"/>
</dbReference>
<keyword evidence="2" id="KW-1185">Reference proteome</keyword>
<reference evidence="1 2" key="1">
    <citation type="submission" date="2016-10" db="EMBL/GenBank/DDBJ databases">
        <authorList>
            <person name="de Groot N.N."/>
        </authorList>
    </citation>
    <scope>NUCLEOTIDE SEQUENCE [LARGE SCALE GENOMIC DNA]</scope>
    <source>
        <strain evidence="1 2">CGMCC 4.3491</strain>
    </source>
</reference>
<accession>A0A1H3RKG3</accession>
<dbReference type="RefSeq" id="WP_245741583.1">
    <property type="nucleotide sequence ID" value="NZ_FNPZ01000003.1"/>
</dbReference>